<keyword evidence="4" id="KW-1185">Reference proteome</keyword>
<dbReference type="PANTHER" id="PTHR13947:SF37">
    <property type="entry name" value="LD18367P"/>
    <property type="match status" value="1"/>
</dbReference>
<gene>
    <name evidence="3" type="ORF">D0469_10130</name>
</gene>
<protein>
    <submittedName>
        <fullName evidence="3">GNAT family N-acetyltransferase</fullName>
    </submittedName>
</protein>
<dbReference type="InterPro" id="IPR050769">
    <property type="entry name" value="NAT_camello-type"/>
</dbReference>
<evidence type="ECO:0000313" key="3">
    <source>
        <dbReference type="EMBL" id="RFU69272.1"/>
    </source>
</evidence>
<evidence type="ECO:0000313" key="4">
    <source>
        <dbReference type="Proteomes" id="UP000264541"/>
    </source>
</evidence>
<organism evidence="3 4">
    <name type="scientific">Peribacillus saganii</name>
    <dbReference type="NCBI Taxonomy" id="2303992"/>
    <lineage>
        <taxon>Bacteria</taxon>
        <taxon>Bacillati</taxon>
        <taxon>Bacillota</taxon>
        <taxon>Bacilli</taxon>
        <taxon>Bacillales</taxon>
        <taxon>Bacillaceae</taxon>
        <taxon>Peribacillus</taxon>
    </lineage>
</organism>
<keyword evidence="1 3" id="KW-0808">Transferase</keyword>
<name>A0A372LPJ1_9BACI</name>
<feature type="domain" description="N-acetyltransferase" evidence="2">
    <location>
        <begin position="5"/>
        <end position="161"/>
    </location>
</feature>
<dbReference type="InterPro" id="IPR000182">
    <property type="entry name" value="GNAT_dom"/>
</dbReference>
<dbReference type="GO" id="GO:0008080">
    <property type="term" value="F:N-acetyltransferase activity"/>
    <property type="evidence" value="ECO:0007669"/>
    <property type="project" value="InterPro"/>
</dbReference>
<dbReference type="PROSITE" id="PS51186">
    <property type="entry name" value="GNAT"/>
    <property type="match status" value="1"/>
</dbReference>
<proteinExistence type="predicted"/>
<dbReference type="Proteomes" id="UP000264541">
    <property type="component" value="Unassembled WGS sequence"/>
</dbReference>
<dbReference type="CDD" id="cd04301">
    <property type="entry name" value="NAT_SF"/>
    <property type="match status" value="1"/>
</dbReference>
<dbReference type="OrthoDB" id="9799681at2"/>
<dbReference type="SUPFAM" id="SSF55729">
    <property type="entry name" value="Acyl-CoA N-acyltransferases (Nat)"/>
    <property type="match status" value="1"/>
</dbReference>
<evidence type="ECO:0000259" key="2">
    <source>
        <dbReference type="PROSITE" id="PS51186"/>
    </source>
</evidence>
<dbReference type="InterPro" id="IPR016181">
    <property type="entry name" value="Acyl_CoA_acyltransferase"/>
</dbReference>
<reference evidence="3 4" key="1">
    <citation type="submission" date="2018-08" db="EMBL/GenBank/DDBJ databases">
        <title>Bacillus chawlae sp. nov., Bacillus glennii sp. nov., and Bacillus saganii sp. nov. Isolated from the Vehicle Assembly Building at Kennedy Space Center where the Viking Spacecraft were Assembled.</title>
        <authorList>
            <person name="Seuylemezian A."/>
            <person name="Vaishampayan P."/>
        </authorList>
    </citation>
    <scope>NUCLEOTIDE SEQUENCE [LARGE SCALE GENOMIC DNA]</scope>
    <source>
        <strain evidence="3 4">V47-23a</strain>
    </source>
</reference>
<accession>A0A372LPJ1</accession>
<dbReference type="EMBL" id="QVTE01000027">
    <property type="protein sequence ID" value="RFU69272.1"/>
    <property type="molecule type" value="Genomic_DNA"/>
</dbReference>
<dbReference type="Pfam" id="PF00583">
    <property type="entry name" value="Acetyltransf_1"/>
    <property type="match status" value="1"/>
</dbReference>
<dbReference type="RefSeq" id="WP_117326625.1">
    <property type="nucleotide sequence ID" value="NZ_QVTE01000027.1"/>
</dbReference>
<dbReference type="Gene3D" id="3.40.630.30">
    <property type="match status" value="1"/>
</dbReference>
<dbReference type="AlphaFoldDB" id="A0A372LPJ1"/>
<sequence>METKIEVKEYTSGYQSQVVDLILHIQQQEYGIPITKEDQPDLFNIENFYQKENGNFWVAVSDERVVGTIALLDIGNHQGALRKVFVAKEFRGKVHKTAILLLNKVFEWGRKKEVNEIFLGTTLQFVAAHRFYEKHGFEEITAEELPAAFPILKIDKKFYRYVIS</sequence>
<evidence type="ECO:0000256" key="1">
    <source>
        <dbReference type="ARBA" id="ARBA00022679"/>
    </source>
</evidence>
<comment type="caution">
    <text evidence="3">The sequence shown here is derived from an EMBL/GenBank/DDBJ whole genome shotgun (WGS) entry which is preliminary data.</text>
</comment>
<dbReference type="PANTHER" id="PTHR13947">
    <property type="entry name" value="GNAT FAMILY N-ACETYLTRANSFERASE"/>
    <property type="match status" value="1"/>
</dbReference>